<dbReference type="GeneID" id="66079525"/>
<accession>A0A9P7UR54</accession>
<dbReference type="Gene3D" id="3.30.420.40">
    <property type="match status" value="2"/>
</dbReference>
<gene>
    <name evidence="1" type="ORF">E1B28_010449</name>
</gene>
<name>A0A9P7UR54_9AGAR</name>
<evidence type="ECO:0000313" key="2">
    <source>
        <dbReference type="Proteomes" id="UP001049176"/>
    </source>
</evidence>
<evidence type="ECO:0000313" key="1">
    <source>
        <dbReference type="EMBL" id="KAG7091412.1"/>
    </source>
</evidence>
<reference evidence="1" key="1">
    <citation type="journal article" date="2021" name="Genome Biol. Evol.">
        <title>The assembled and annotated genome of the fairy-ring fungus Marasmius oreades.</title>
        <authorList>
            <person name="Hiltunen M."/>
            <person name="Ament-Velasquez S.L."/>
            <person name="Johannesson H."/>
        </authorList>
    </citation>
    <scope>NUCLEOTIDE SEQUENCE</scope>
    <source>
        <strain evidence="1">03SP1</strain>
    </source>
</reference>
<dbReference type="AlphaFoldDB" id="A0A9P7UR54"/>
<dbReference type="SUPFAM" id="SSF53067">
    <property type="entry name" value="Actin-like ATPase domain"/>
    <property type="match status" value="2"/>
</dbReference>
<protein>
    <submittedName>
        <fullName evidence="1">Uncharacterized protein</fullName>
    </submittedName>
</protein>
<organism evidence="1 2">
    <name type="scientific">Marasmius oreades</name>
    <name type="common">fairy-ring Marasmius</name>
    <dbReference type="NCBI Taxonomy" id="181124"/>
    <lineage>
        <taxon>Eukaryota</taxon>
        <taxon>Fungi</taxon>
        <taxon>Dikarya</taxon>
        <taxon>Basidiomycota</taxon>
        <taxon>Agaricomycotina</taxon>
        <taxon>Agaricomycetes</taxon>
        <taxon>Agaricomycetidae</taxon>
        <taxon>Agaricales</taxon>
        <taxon>Marasmiineae</taxon>
        <taxon>Marasmiaceae</taxon>
        <taxon>Marasmius</taxon>
    </lineage>
</organism>
<dbReference type="OrthoDB" id="2963168at2759"/>
<dbReference type="EMBL" id="CM032186">
    <property type="protein sequence ID" value="KAG7091412.1"/>
    <property type="molecule type" value="Genomic_DNA"/>
</dbReference>
<comment type="caution">
    <text evidence="1">The sequence shown here is derived from an EMBL/GenBank/DDBJ whole genome shotgun (WGS) entry which is preliminary data.</text>
</comment>
<proteinExistence type="predicted"/>
<dbReference type="RefSeq" id="XP_043007882.1">
    <property type="nucleotide sequence ID" value="XM_043155416.1"/>
</dbReference>
<dbReference type="Proteomes" id="UP001049176">
    <property type="component" value="Chromosome 6"/>
</dbReference>
<dbReference type="PANTHER" id="PTHR14187">
    <property type="entry name" value="ALPHA KINASE/ELONGATION FACTOR 2 KINASE"/>
    <property type="match status" value="1"/>
</dbReference>
<keyword evidence="2" id="KW-1185">Reference proteome</keyword>
<dbReference type="KEGG" id="more:E1B28_010449"/>
<sequence>MKTNMPLSRIPFQGPSRKLILGFDLGTTFSGVSYSVLEPGLTPEVRAVTRYPDQEHTGGDAKVPTLVYYDQIGKTKAIGATVLDPNIREEAKRCGWILCERFKLHLMPQGTLTPNENGDDLACPLPTGKEVEDVVADFYRFLFECSKQYITETVPDQSFWSSVESDVIFVLSHPNGWEGRQQNCLHTAAVKAGLIPDTPSGNDRLHLVTEGEACFHFCVNDVLSKIVIPNVDCVIIVDAGGGTVDISTYVTPDGSTVSETKDIEEVTTPQSICAGSITVTARAKCFSQKQFQAETQYQIDRIVDQFDKNTKLRFTAADRSLYLQIASFSGADHPDLGIRNGQMKLEGYEVEKFFIPSLKAIEGALRKQMKDAKMQKHVVKAVFLVGGFAANEWLYSKLTESLKSLNPAIALCRPQSSANKATADGAISSYLDDLVSLRVAKSTYGTICDIEYDKGNPEHVARADRVVRRYNGKNYLSDRFDIILLKGTKVHKTEPYKTTLLDDSLKKDELNSTNAKIVAYRGDLVPVPRFIDEDPDHFEDVCEVEADTTKLAKSLKARITRGQKRFELTYNVELSFGLTELAAQISWVENRKKKR</sequence>
<dbReference type="InterPro" id="IPR043129">
    <property type="entry name" value="ATPase_NBD"/>
</dbReference>
<dbReference type="Gene3D" id="3.90.640.10">
    <property type="entry name" value="Actin, Chain A, domain 4"/>
    <property type="match status" value="1"/>
</dbReference>
<dbReference type="PANTHER" id="PTHR14187:SF5">
    <property type="entry name" value="HEAT SHOCK 70 KDA PROTEIN 12A"/>
    <property type="match status" value="1"/>
</dbReference>
<dbReference type="CDD" id="cd10170">
    <property type="entry name" value="ASKHA_NBD_HSP70"/>
    <property type="match status" value="1"/>
</dbReference>